<dbReference type="HOGENOM" id="CLU_171946_0_0_1"/>
<reference evidence="2" key="2">
    <citation type="submission" date="2025-08" db="UniProtKB">
        <authorList>
            <consortium name="Ensembl"/>
        </authorList>
    </citation>
    <scope>IDENTIFICATION</scope>
    <source>
        <strain evidence="2">Isolate ISIS603380</strain>
    </source>
</reference>
<dbReference type="eggNOG" id="ENOG502TEYM">
    <property type="taxonomic scope" value="Eukaryota"/>
</dbReference>
<reference evidence="2" key="3">
    <citation type="submission" date="2025-09" db="UniProtKB">
        <authorList>
            <consortium name="Ensembl"/>
        </authorList>
    </citation>
    <scope>IDENTIFICATION</scope>
    <source>
        <strain evidence="2">Isolate ISIS603380</strain>
    </source>
</reference>
<proteinExistence type="predicted"/>
<feature type="signal peptide" evidence="1">
    <location>
        <begin position="1"/>
        <end position="23"/>
    </location>
</feature>
<evidence type="ECO:0000313" key="2">
    <source>
        <dbReference type="Ensembl" id="ENSLAFP00000027063.1"/>
    </source>
</evidence>
<evidence type="ECO:0000256" key="1">
    <source>
        <dbReference type="SAM" id="SignalP"/>
    </source>
</evidence>
<sequence>MAVSTLRLTVVLGLLVLITTCRAECLPNVDGKPDNKPDDSGKSTEDFPKFLHTLGTEIIENAVDFVLGSMSKGKGFMEFGGKKGEHPAK</sequence>
<name>G3UGV5_LOXAF</name>
<dbReference type="PANTHER" id="PTHR37864">
    <property type="entry name" value="SIMILAR TO AVLV472"/>
    <property type="match status" value="1"/>
</dbReference>
<dbReference type="GeneTree" id="ENSGT00390000011484"/>
<organism evidence="2 3">
    <name type="scientific">Loxodonta africana</name>
    <name type="common">African elephant</name>
    <dbReference type="NCBI Taxonomy" id="9785"/>
    <lineage>
        <taxon>Eukaryota</taxon>
        <taxon>Metazoa</taxon>
        <taxon>Chordata</taxon>
        <taxon>Craniata</taxon>
        <taxon>Vertebrata</taxon>
        <taxon>Euteleostomi</taxon>
        <taxon>Mammalia</taxon>
        <taxon>Eutheria</taxon>
        <taxon>Afrotheria</taxon>
        <taxon>Proboscidea</taxon>
        <taxon>Elephantidae</taxon>
        <taxon>Loxodonta</taxon>
    </lineage>
</organism>
<dbReference type="Proteomes" id="UP000007646">
    <property type="component" value="Unassembled WGS sequence"/>
</dbReference>
<dbReference type="InParanoid" id="G3UGV5"/>
<dbReference type="OMA" id="FQMYLNN"/>
<reference evidence="2 3" key="1">
    <citation type="submission" date="2009-06" db="EMBL/GenBank/DDBJ databases">
        <title>The Genome Sequence of Loxodonta africana (African elephant).</title>
        <authorList>
            <person name="Di Palma F."/>
            <person name="Heiman D."/>
            <person name="Young S."/>
            <person name="Johnson J."/>
            <person name="Lander E.S."/>
            <person name="Lindblad-Toh K."/>
        </authorList>
    </citation>
    <scope>NUCLEOTIDE SEQUENCE [LARGE SCALE GENOMIC DNA]</scope>
    <source>
        <strain evidence="2 3">Isolate ISIS603380</strain>
    </source>
</reference>
<dbReference type="Ensembl" id="ENSLAFT00000030250.1">
    <property type="protein sequence ID" value="ENSLAFP00000027063.1"/>
    <property type="gene ID" value="ENSLAFG00000031450.1"/>
</dbReference>
<feature type="chain" id="PRO_5003456737" evidence="1">
    <location>
        <begin position="24"/>
        <end position="89"/>
    </location>
</feature>
<dbReference type="Pfam" id="PF15144">
    <property type="entry name" value="DUF4576"/>
    <property type="match status" value="1"/>
</dbReference>
<dbReference type="AlphaFoldDB" id="G3UGV5"/>
<dbReference type="InterPro" id="IPR027950">
    <property type="entry name" value="DUF4576"/>
</dbReference>
<dbReference type="PANTHER" id="PTHR37864:SF1">
    <property type="entry name" value="SIMILAR TO AVLV472"/>
    <property type="match status" value="1"/>
</dbReference>
<evidence type="ECO:0000313" key="3">
    <source>
        <dbReference type="Proteomes" id="UP000007646"/>
    </source>
</evidence>
<keyword evidence="3" id="KW-1185">Reference proteome</keyword>
<protein>
    <submittedName>
        <fullName evidence="2">Chromosome 5 open reading frame 46</fullName>
    </submittedName>
</protein>
<gene>
    <name evidence="2" type="primary">C5orf46</name>
</gene>
<keyword evidence="1" id="KW-0732">Signal</keyword>
<accession>G3UGV5</accession>
<dbReference type="FunCoup" id="G3UGV5">
    <property type="interactions" value="3"/>
</dbReference>